<organism evidence="1 2">
    <name type="scientific">Legionella geestiana</name>
    <dbReference type="NCBI Taxonomy" id="45065"/>
    <lineage>
        <taxon>Bacteria</taxon>
        <taxon>Pseudomonadati</taxon>
        <taxon>Pseudomonadota</taxon>
        <taxon>Gammaproteobacteria</taxon>
        <taxon>Legionellales</taxon>
        <taxon>Legionellaceae</taxon>
        <taxon>Legionella</taxon>
    </lineage>
</organism>
<dbReference type="EMBL" id="LNYC01000031">
    <property type="protein sequence ID" value="KTD00976.1"/>
    <property type="molecule type" value="Genomic_DNA"/>
</dbReference>
<dbReference type="PATRIC" id="fig|45065.4.peg.947"/>
<protein>
    <submittedName>
        <fullName evidence="1">Uncharacterized protein</fullName>
    </submittedName>
</protein>
<sequence length="78" mass="8629">MNDKLQAILNSVFPFMIAGVGIAMAIAVLIFFYNVIIWGVLIGAVLWAGVFIKNLLMPEALNTPKSRSKGRIIEHEKD</sequence>
<proteinExistence type="predicted"/>
<gene>
    <name evidence="1" type="ORF">Lgee_0881</name>
</gene>
<accession>A0A0W0TZB8</accession>
<dbReference type="OrthoDB" id="5653660at2"/>
<dbReference type="STRING" id="45065.Lgee_0881"/>
<evidence type="ECO:0000313" key="1">
    <source>
        <dbReference type="EMBL" id="KTD00976.1"/>
    </source>
</evidence>
<keyword evidence="2" id="KW-1185">Reference proteome</keyword>
<evidence type="ECO:0000313" key="2">
    <source>
        <dbReference type="Proteomes" id="UP000054785"/>
    </source>
</evidence>
<reference evidence="1 2" key="1">
    <citation type="submission" date="2015-11" db="EMBL/GenBank/DDBJ databases">
        <title>Genomic analysis of 38 Legionella species identifies large and diverse effector repertoires.</title>
        <authorList>
            <person name="Burstein D."/>
            <person name="Amaro F."/>
            <person name="Zusman T."/>
            <person name="Lifshitz Z."/>
            <person name="Cohen O."/>
            <person name="Gilbert J.A."/>
            <person name="Pupko T."/>
            <person name="Shuman H.A."/>
            <person name="Segal G."/>
        </authorList>
    </citation>
    <scope>NUCLEOTIDE SEQUENCE [LARGE SCALE GENOMIC DNA]</scope>
    <source>
        <strain evidence="1 2">ATCC 49504</strain>
    </source>
</reference>
<name>A0A0W0TZB8_9GAMM</name>
<dbReference type="Proteomes" id="UP000054785">
    <property type="component" value="Unassembled WGS sequence"/>
</dbReference>
<comment type="caution">
    <text evidence="1">The sequence shown here is derived from an EMBL/GenBank/DDBJ whole genome shotgun (WGS) entry which is preliminary data.</text>
</comment>
<dbReference type="AlphaFoldDB" id="A0A0W0TZB8"/>
<dbReference type="RefSeq" id="WP_028386083.1">
    <property type="nucleotide sequence ID" value="NZ_CAAAHN010000008.1"/>
</dbReference>